<evidence type="ECO:0000313" key="10">
    <source>
        <dbReference type="Proteomes" id="UP001178277"/>
    </source>
</evidence>
<evidence type="ECO:0000256" key="2">
    <source>
        <dbReference type="ARBA" id="ARBA00007362"/>
    </source>
</evidence>
<comment type="similarity">
    <text evidence="2">Belongs to the EamA transporter family.</text>
</comment>
<gene>
    <name evidence="9" type="ORF">Q8G35_04190</name>
</gene>
<evidence type="ECO:0000256" key="4">
    <source>
        <dbReference type="ARBA" id="ARBA00022692"/>
    </source>
</evidence>
<dbReference type="InterPro" id="IPR050638">
    <property type="entry name" value="AA-Vitamin_Transporters"/>
</dbReference>
<comment type="subcellular location">
    <subcellularLocation>
        <location evidence="1">Cell membrane</location>
        <topology evidence="1">Multi-pass membrane protein</topology>
    </subcellularLocation>
</comment>
<evidence type="ECO:0000313" key="9">
    <source>
        <dbReference type="EMBL" id="MDP1417606.1"/>
    </source>
</evidence>
<feature type="domain" description="EamA" evidence="8">
    <location>
        <begin position="154"/>
        <end position="285"/>
    </location>
</feature>
<keyword evidence="6 7" id="KW-0472">Membrane</keyword>
<feature type="transmembrane region" description="Helical" evidence="7">
    <location>
        <begin position="268"/>
        <end position="285"/>
    </location>
</feature>
<name>A0AA90NXT2_9BACI</name>
<keyword evidence="3" id="KW-1003">Cell membrane</keyword>
<dbReference type="GO" id="GO:0005886">
    <property type="term" value="C:plasma membrane"/>
    <property type="evidence" value="ECO:0007669"/>
    <property type="project" value="UniProtKB-SubCell"/>
</dbReference>
<feature type="transmembrane region" description="Helical" evidence="7">
    <location>
        <begin position="123"/>
        <end position="145"/>
    </location>
</feature>
<dbReference type="AlphaFoldDB" id="A0AA90NXT2"/>
<keyword evidence="5 7" id="KW-1133">Transmembrane helix</keyword>
<dbReference type="InterPro" id="IPR037185">
    <property type="entry name" value="EmrE-like"/>
</dbReference>
<evidence type="ECO:0000256" key="1">
    <source>
        <dbReference type="ARBA" id="ARBA00004651"/>
    </source>
</evidence>
<keyword evidence="4 7" id="KW-0812">Transmembrane</keyword>
<dbReference type="SUPFAM" id="SSF103481">
    <property type="entry name" value="Multidrug resistance efflux transporter EmrE"/>
    <property type="match status" value="2"/>
</dbReference>
<accession>A0AA90NXT2</accession>
<feature type="transmembrane region" description="Helical" evidence="7">
    <location>
        <begin position="157"/>
        <end position="172"/>
    </location>
</feature>
<feature type="transmembrane region" description="Helical" evidence="7">
    <location>
        <begin position="95"/>
        <end position="116"/>
    </location>
</feature>
<sequence length="304" mass="33759">MKKSIVILFLILANLFWAGNYIFGKYVVSELSPIQLTFTRWLIAVFLLFPLAQWIEKPNWKIVWKAWKLLLVMGVLGIISYNFFLYWALTYTTSMNAALVNSMNPALIVLFSALLLKEKISSLHALGLIISLFGVLLVLTKGHLLDIFQLTYNKGDLLMILAILVWTFYSIIGKKLKNIPIISATAVSVFLGLILVAPFAIGSGMNLDLSSKAITGLLYIGIFPSVGSFIFWNISLRHINAGQAGIYLNLIAVFTAILSLILGHAITIIQILGGLLVFIGVYLTSKKKKEDPADVTKEHVKNIQ</sequence>
<organism evidence="9 10">
    <name type="scientific">Peribacillus simplex</name>
    <dbReference type="NCBI Taxonomy" id="1478"/>
    <lineage>
        <taxon>Bacteria</taxon>
        <taxon>Bacillati</taxon>
        <taxon>Bacillota</taxon>
        <taxon>Bacilli</taxon>
        <taxon>Bacillales</taxon>
        <taxon>Bacillaceae</taxon>
        <taxon>Peribacillus</taxon>
    </lineage>
</organism>
<feature type="transmembrane region" description="Helical" evidence="7">
    <location>
        <begin position="213"/>
        <end position="232"/>
    </location>
</feature>
<dbReference type="PANTHER" id="PTHR32322">
    <property type="entry name" value="INNER MEMBRANE TRANSPORTER"/>
    <property type="match status" value="1"/>
</dbReference>
<reference evidence="9" key="1">
    <citation type="submission" date="2023-07" db="EMBL/GenBank/DDBJ databases">
        <title>Murine gut Bacillus species.</title>
        <authorList>
            <person name="Gutman E."/>
            <person name="Hashuel R."/>
            <person name="Litvak Y."/>
        </authorList>
    </citation>
    <scope>NUCLEOTIDE SEQUENCE</scope>
    <source>
        <strain evidence="9">RU283</strain>
    </source>
</reference>
<dbReference type="EMBL" id="JAUUTP010000003">
    <property type="protein sequence ID" value="MDP1417606.1"/>
    <property type="molecule type" value="Genomic_DNA"/>
</dbReference>
<evidence type="ECO:0000256" key="5">
    <source>
        <dbReference type="ARBA" id="ARBA00022989"/>
    </source>
</evidence>
<proteinExistence type="inferred from homology"/>
<protein>
    <submittedName>
        <fullName evidence="9">DMT family transporter</fullName>
    </submittedName>
</protein>
<dbReference type="Pfam" id="PF00892">
    <property type="entry name" value="EamA"/>
    <property type="match status" value="2"/>
</dbReference>
<dbReference type="Proteomes" id="UP001178277">
    <property type="component" value="Unassembled WGS sequence"/>
</dbReference>
<feature type="domain" description="EamA" evidence="8">
    <location>
        <begin position="5"/>
        <end position="139"/>
    </location>
</feature>
<feature type="transmembrane region" description="Helical" evidence="7">
    <location>
        <begin position="179"/>
        <end position="201"/>
    </location>
</feature>
<dbReference type="InterPro" id="IPR000620">
    <property type="entry name" value="EamA_dom"/>
</dbReference>
<feature type="transmembrane region" description="Helical" evidence="7">
    <location>
        <begin position="34"/>
        <end position="55"/>
    </location>
</feature>
<comment type="caution">
    <text evidence="9">The sequence shown here is derived from an EMBL/GenBank/DDBJ whole genome shotgun (WGS) entry which is preliminary data.</text>
</comment>
<evidence type="ECO:0000256" key="3">
    <source>
        <dbReference type="ARBA" id="ARBA00022475"/>
    </source>
</evidence>
<evidence type="ECO:0000256" key="7">
    <source>
        <dbReference type="SAM" id="Phobius"/>
    </source>
</evidence>
<feature type="transmembrane region" description="Helical" evidence="7">
    <location>
        <begin position="67"/>
        <end position="89"/>
    </location>
</feature>
<evidence type="ECO:0000259" key="8">
    <source>
        <dbReference type="Pfam" id="PF00892"/>
    </source>
</evidence>
<dbReference type="RefSeq" id="WP_305159116.1">
    <property type="nucleotide sequence ID" value="NZ_JAUUTP010000003.1"/>
</dbReference>
<dbReference type="PANTHER" id="PTHR32322:SF18">
    <property type="entry name" value="S-ADENOSYLMETHIONINE_S-ADENOSYLHOMOCYSTEINE TRANSPORTER"/>
    <property type="match status" value="1"/>
</dbReference>
<feature type="transmembrane region" description="Helical" evidence="7">
    <location>
        <begin position="244"/>
        <end position="262"/>
    </location>
</feature>
<evidence type="ECO:0000256" key="6">
    <source>
        <dbReference type="ARBA" id="ARBA00023136"/>
    </source>
</evidence>